<dbReference type="KEGG" id="vg:32707920"/>
<keyword evidence="4" id="KW-0946">Virion</keyword>
<evidence type="ECO:0000256" key="8">
    <source>
        <dbReference type="SAM" id="MobiDB-lite"/>
    </source>
</evidence>
<dbReference type="GO" id="GO:0039660">
    <property type="term" value="F:structural constituent of virion"/>
    <property type="evidence" value="ECO:0007669"/>
    <property type="project" value="UniProtKB-KW"/>
</dbReference>
<comment type="subcellular location">
    <subcellularLocation>
        <location evidence="2">Host endomembrane system</location>
        <topology evidence="2">Peripheral membrane protein</topology>
    </subcellularLocation>
    <subcellularLocation>
        <location evidence="1">Virion</location>
    </subcellularLocation>
</comment>
<keyword evidence="10" id="KW-1185">Reference proteome</keyword>
<evidence type="ECO:0000256" key="7">
    <source>
        <dbReference type="ARBA" id="ARBA00023311"/>
    </source>
</evidence>
<proteinExistence type="predicted"/>
<feature type="region of interest" description="Disordered" evidence="8">
    <location>
        <begin position="1"/>
        <end position="23"/>
    </location>
</feature>
<dbReference type="RefSeq" id="YP_009362000.1">
    <property type="nucleotide sequence ID" value="NC_034454.1"/>
</dbReference>
<dbReference type="GeneID" id="32707920"/>
<evidence type="ECO:0000256" key="2">
    <source>
        <dbReference type="ARBA" id="ARBA00004531"/>
    </source>
</evidence>
<reference evidence="9 10" key="1">
    <citation type="journal article" date="2015" name="PLoS Pathog.">
        <title>Evolution of genome size and complexity in the rhabdoviridae.</title>
        <authorList>
            <person name="Walker P.J."/>
            <person name="Firth C."/>
            <person name="Widen S.G."/>
            <person name="Blasdell K.R."/>
            <person name="Guzman H."/>
            <person name="Wood T.G."/>
            <person name="Paradkar P.N."/>
            <person name="Holmes E.C."/>
            <person name="Tesh R.B."/>
            <person name="Vasilakis N."/>
        </authorList>
    </citation>
    <scope>NUCLEOTIDE SEQUENCE [LARGE SCALE GENOMIC DNA]</scope>
    <source>
        <strain evidence="9 10">FUK-11</strain>
    </source>
</reference>
<keyword evidence="6" id="KW-0472">Membrane</keyword>
<dbReference type="GO" id="GO:0019031">
    <property type="term" value="C:viral envelope"/>
    <property type="evidence" value="ECO:0007669"/>
    <property type="project" value="InterPro"/>
</dbReference>
<keyword evidence="7" id="KW-0468">Viral matrix protein</keyword>
<evidence type="ECO:0000313" key="9">
    <source>
        <dbReference type="EMBL" id="AJR28421.1"/>
    </source>
</evidence>
<evidence type="ECO:0000256" key="3">
    <source>
        <dbReference type="ARBA" id="ARBA00017678"/>
    </source>
</evidence>
<name>A0A0D3R1D0_9RHAB</name>
<dbReference type="OrthoDB" id="15843at10239"/>
<evidence type="ECO:0000256" key="1">
    <source>
        <dbReference type="ARBA" id="ARBA00004328"/>
    </source>
</evidence>
<evidence type="ECO:0000313" key="10">
    <source>
        <dbReference type="Proteomes" id="UP000202217"/>
    </source>
</evidence>
<protein>
    <recommendedName>
        <fullName evidence="3">Matrix protein</fullName>
    </recommendedName>
</protein>
<evidence type="ECO:0000256" key="6">
    <source>
        <dbReference type="ARBA" id="ARBA00023136"/>
    </source>
</evidence>
<dbReference type="Proteomes" id="UP000202217">
    <property type="component" value="Segment"/>
</dbReference>
<evidence type="ECO:0000256" key="5">
    <source>
        <dbReference type="ARBA" id="ARBA00022870"/>
    </source>
</evidence>
<accession>A0A0D3R1D0</accession>
<evidence type="ECO:0000256" key="4">
    <source>
        <dbReference type="ARBA" id="ARBA00022844"/>
    </source>
</evidence>
<dbReference type="InterPro" id="IPR009397">
    <property type="entry name" value="Vesiculo_matrix"/>
</dbReference>
<dbReference type="Pfam" id="PF06326">
    <property type="entry name" value="Vesiculo_matrix"/>
    <property type="match status" value="1"/>
</dbReference>
<sequence>MLSRFRKPSRNDEKALIPSAPPPDYFGLDTPSIVGPVDIYTKETLKVQVSLEVRCDEEFRSLDEVLHALEVWVDENTCPIWQIHLDTWCYLCLAVHMRKDPTCTYTNLYKASFMEVVEFKHHLMVDQPVTYIMHEQRMEARVRGAKCEIRYTSRIEPTKRKGVMAHILYKHPLKDGSYPPSMEIVAANFPLEVITNEAGEHLLKFELP</sequence>
<dbReference type="EMBL" id="KM205001">
    <property type="protein sequence ID" value="AJR28421.1"/>
    <property type="molecule type" value="Viral_cRNA"/>
</dbReference>
<keyword evidence="5" id="KW-1043">Host membrane</keyword>
<dbReference type="GO" id="GO:0033645">
    <property type="term" value="C:host cell endomembrane system"/>
    <property type="evidence" value="ECO:0007669"/>
    <property type="project" value="UniProtKB-SubCell"/>
</dbReference>
<organism evidence="9 10">
    <name type="scientific">Fukuoka virus</name>
    <dbReference type="NCBI Taxonomy" id="318849"/>
    <lineage>
        <taxon>Viruses</taxon>
        <taxon>Riboviria</taxon>
        <taxon>Orthornavirae</taxon>
        <taxon>Negarnaviricota</taxon>
        <taxon>Haploviricotina</taxon>
        <taxon>Monjiviricetes</taxon>
        <taxon>Mononegavirales</taxon>
        <taxon>Rhabdoviridae</taxon>
        <taxon>Alpharhabdovirinae</taxon>
        <taxon>Ledantevirus</taxon>
        <taxon>Ledantevirus fukuoka</taxon>
    </lineage>
</organism>